<protein>
    <recommendedName>
        <fullName evidence="5">Aldehyde dehydrogenase domain-containing protein</fullName>
    </recommendedName>
</protein>
<evidence type="ECO:0000259" key="5">
    <source>
        <dbReference type="Pfam" id="PF00171"/>
    </source>
</evidence>
<dbReference type="GO" id="GO:0016620">
    <property type="term" value="F:oxidoreductase activity, acting on the aldehyde or oxo group of donors, NAD or NADP as acceptor"/>
    <property type="evidence" value="ECO:0007669"/>
    <property type="project" value="InterPro"/>
</dbReference>
<dbReference type="InterPro" id="IPR016162">
    <property type="entry name" value="Ald_DH_N"/>
</dbReference>
<evidence type="ECO:0000256" key="1">
    <source>
        <dbReference type="ARBA" id="ARBA00009986"/>
    </source>
</evidence>
<evidence type="ECO:0000256" key="3">
    <source>
        <dbReference type="PROSITE-ProRule" id="PRU10007"/>
    </source>
</evidence>
<organism evidence="6 7">
    <name type="scientific">Heracleum sosnowskyi</name>
    <dbReference type="NCBI Taxonomy" id="360622"/>
    <lineage>
        <taxon>Eukaryota</taxon>
        <taxon>Viridiplantae</taxon>
        <taxon>Streptophyta</taxon>
        <taxon>Embryophyta</taxon>
        <taxon>Tracheophyta</taxon>
        <taxon>Spermatophyta</taxon>
        <taxon>Magnoliopsida</taxon>
        <taxon>eudicotyledons</taxon>
        <taxon>Gunneridae</taxon>
        <taxon>Pentapetalae</taxon>
        <taxon>asterids</taxon>
        <taxon>campanulids</taxon>
        <taxon>Apiales</taxon>
        <taxon>Apiaceae</taxon>
        <taxon>Apioideae</taxon>
        <taxon>apioid superclade</taxon>
        <taxon>Tordylieae</taxon>
        <taxon>Tordyliinae</taxon>
        <taxon>Heracleum</taxon>
    </lineage>
</organism>
<dbReference type="Proteomes" id="UP001237642">
    <property type="component" value="Unassembled WGS sequence"/>
</dbReference>
<proteinExistence type="inferred from homology"/>
<keyword evidence="2 4" id="KW-0560">Oxidoreductase</keyword>
<gene>
    <name evidence="6" type="ORF">POM88_032525</name>
</gene>
<dbReference type="PROSITE" id="PS00687">
    <property type="entry name" value="ALDEHYDE_DEHYDR_GLU"/>
    <property type="match status" value="1"/>
</dbReference>
<evidence type="ECO:0000313" key="6">
    <source>
        <dbReference type="EMBL" id="KAK1376332.1"/>
    </source>
</evidence>
<dbReference type="SUPFAM" id="SSF53720">
    <property type="entry name" value="ALDH-like"/>
    <property type="match status" value="1"/>
</dbReference>
<comment type="caution">
    <text evidence="6">The sequence shown here is derived from an EMBL/GenBank/DDBJ whole genome shotgun (WGS) entry which is preliminary data.</text>
</comment>
<keyword evidence="7" id="KW-1185">Reference proteome</keyword>
<dbReference type="PANTHER" id="PTHR11699">
    <property type="entry name" value="ALDEHYDE DEHYDROGENASE-RELATED"/>
    <property type="match status" value="1"/>
</dbReference>
<reference evidence="6" key="2">
    <citation type="submission" date="2023-05" db="EMBL/GenBank/DDBJ databases">
        <authorList>
            <person name="Schelkunov M.I."/>
        </authorList>
    </citation>
    <scope>NUCLEOTIDE SEQUENCE</scope>
    <source>
        <strain evidence="6">Hsosn_3</strain>
        <tissue evidence="6">Leaf</tissue>
    </source>
</reference>
<dbReference type="InterPro" id="IPR016161">
    <property type="entry name" value="Ald_DH/histidinol_DH"/>
</dbReference>
<dbReference type="Pfam" id="PF00171">
    <property type="entry name" value="Aldedh"/>
    <property type="match status" value="2"/>
</dbReference>
<comment type="similarity">
    <text evidence="1 4">Belongs to the aldehyde dehydrogenase family.</text>
</comment>
<feature type="domain" description="Aldehyde dehydrogenase" evidence="5">
    <location>
        <begin position="36"/>
        <end position="72"/>
    </location>
</feature>
<dbReference type="InterPro" id="IPR029510">
    <property type="entry name" value="Ald_DH_CS_GLU"/>
</dbReference>
<dbReference type="EMBL" id="JAUIZM010000007">
    <property type="protein sequence ID" value="KAK1376332.1"/>
    <property type="molecule type" value="Genomic_DNA"/>
</dbReference>
<dbReference type="InterPro" id="IPR016163">
    <property type="entry name" value="Ald_DH_C"/>
</dbReference>
<dbReference type="Gene3D" id="3.40.605.10">
    <property type="entry name" value="Aldehyde Dehydrogenase, Chain A, domain 1"/>
    <property type="match status" value="1"/>
</dbReference>
<sequence>MKRLNGLVIVYLFLYVLLCLGSALTAPLRRYRTLLAYCFTGSSETGKKILAASAQSNLKAVTLELGGKSPFIGQCCCAGSRTYVHERVYDEFVEKEKACATNRVVGDPFREGTEQGPQIVPNSPAYLAGLHVGDVIVKCDRKPVQSFLEDIECISIQANVLPWTNYTTITRVDFNIANILSSSYRASGVLV</sequence>
<dbReference type="InterPro" id="IPR036034">
    <property type="entry name" value="PDZ_sf"/>
</dbReference>
<reference evidence="6" key="1">
    <citation type="submission" date="2023-02" db="EMBL/GenBank/DDBJ databases">
        <title>Genome of toxic invasive species Heracleum sosnowskyi carries increased number of genes despite the absence of recent whole-genome duplications.</title>
        <authorList>
            <person name="Schelkunov M."/>
            <person name="Shtratnikova V."/>
            <person name="Makarenko M."/>
            <person name="Klepikova A."/>
            <person name="Omelchenko D."/>
            <person name="Novikova G."/>
            <person name="Obukhova E."/>
            <person name="Bogdanov V."/>
            <person name="Penin A."/>
            <person name="Logacheva M."/>
        </authorList>
    </citation>
    <scope>NUCLEOTIDE SEQUENCE</scope>
    <source>
        <strain evidence="6">Hsosn_3</strain>
        <tissue evidence="6">Leaf</tissue>
    </source>
</reference>
<evidence type="ECO:0000256" key="2">
    <source>
        <dbReference type="ARBA" id="ARBA00023002"/>
    </source>
</evidence>
<accession>A0AAD8I1H4</accession>
<evidence type="ECO:0000313" key="7">
    <source>
        <dbReference type="Proteomes" id="UP001237642"/>
    </source>
</evidence>
<feature type="active site" evidence="3">
    <location>
        <position position="64"/>
    </location>
</feature>
<evidence type="ECO:0000256" key="4">
    <source>
        <dbReference type="RuleBase" id="RU003345"/>
    </source>
</evidence>
<dbReference type="InterPro" id="IPR015590">
    <property type="entry name" value="Aldehyde_DH_dom"/>
</dbReference>
<dbReference type="AlphaFoldDB" id="A0AAD8I1H4"/>
<feature type="domain" description="Aldehyde dehydrogenase" evidence="5">
    <location>
        <begin position="73"/>
        <end position="121"/>
    </location>
</feature>
<name>A0AAD8I1H4_9APIA</name>
<dbReference type="Gene3D" id="3.40.309.10">
    <property type="entry name" value="Aldehyde Dehydrogenase, Chain A, domain 2"/>
    <property type="match status" value="1"/>
</dbReference>
<dbReference type="SUPFAM" id="SSF50156">
    <property type="entry name" value="PDZ domain-like"/>
    <property type="match status" value="1"/>
</dbReference>